<keyword evidence="4" id="KW-1185">Reference proteome</keyword>
<evidence type="ECO:0000313" key="3">
    <source>
        <dbReference type="EMBL" id="KAF5338146.1"/>
    </source>
</evidence>
<dbReference type="Gene3D" id="3.40.970.10">
    <property type="entry name" value="Ribonuclease H1, N-terminal domain"/>
    <property type="match status" value="1"/>
</dbReference>
<evidence type="ECO:0000313" key="2">
    <source>
        <dbReference type="EMBL" id="KAF5332241.1"/>
    </source>
</evidence>
<evidence type="ECO:0000313" key="4">
    <source>
        <dbReference type="Proteomes" id="UP000541558"/>
    </source>
</evidence>
<dbReference type="InterPro" id="IPR011320">
    <property type="entry name" value="RNase_H1_N"/>
</dbReference>
<dbReference type="InterPro" id="IPR037056">
    <property type="entry name" value="RNase_H1_N_sf"/>
</dbReference>
<dbReference type="Proteomes" id="UP000541558">
    <property type="component" value="Unassembled WGS sequence"/>
</dbReference>
<dbReference type="EMBL" id="JAACJK010000111">
    <property type="protein sequence ID" value="KAF5332241.1"/>
    <property type="molecule type" value="Genomic_DNA"/>
</dbReference>
<dbReference type="EMBL" id="JAACJK010000017">
    <property type="protein sequence ID" value="KAF5338146.1"/>
    <property type="molecule type" value="Genomic_DNA"/>
</dbReference>
<accession>A0A8H5BZP4</accession>
<organism evidence="2 4">
    <name type="scientific">Ephemerocybe angulata</name>
    <dbReference type="NCBI Taxonomy" id="980116"/>
    <lineage>
        <taxon>Eukaryota</taxon>
        <taxon>Fungi</taxon>
        <taxon>Dikarya</taxon>
        <taxon>Basidiomycota</taxon>
        <taxon>Agaricomycotina</taxon>
        <taxon>Agaricomycetes</taxon>
        <taxon>Agaricomycetidae</taxon>
        <taxon>Agaricales</taxon>
        <taxon>Agaricineae</taxon>
        <taxon>Psathyrellaceae</taxon>
        <taxon>Ephemerocybe</taxon>
    </lineage>
</organism>
<evidence type="ECO:0000259" key="1">
    <source>
        <dbReference type="Pfam" id="PF01693"/>
    </source>
</evidence>
<dbReference type="SUPFAM" id="SSF55658">
    <property type="entry name" value="L9 N-domain-like"/>
    <property type="match status" value="1"/>
</dbReference>
<feature type="domain" description="Ribonuclease H1 N-terminal" evidence="1">
    <location>
        <begin position="253"/>
        <end position="293"/>
    </location>
</feature>
<reference evidence="2 4" key="1">
    <citation type="journal article" date="2020" name="ISME J.">
        <title>Uncovering the hidden diversity of litter-decomposition mechanisms in mushroom-forming fungi.</title>
        <authorList>
            <person name="Floudas D."/>
            <person name="Bentzer J."/>
            <person name="Ahren D."/>
            <person name="Johansson T."/>
            <person name="Persson P."/>
            <person name="Tunlid A."/>
        </authorList>
    </citation>
    <scope>NUCLEOTIDE SEQUENCE [LARGE SCALE GENOMIC DNA]</scope>
    <source>
        <strain evidence="2 4">CBS 175.51</strain>
    </source>
</reference>
<dbReference type="InterPro" id="IPR009027">
    <property type="entry name" value="Ribosomal_bL9/RNase_H1_N"/>
</dbReference>
<proteinExistence type="predicted"/>
<sequence>MANESNTNKERSTGRGLRLSLPMRDMLTSMIRAIDLRRLMINAAAQQEYEYHPETCNVCEGAGFLMVPNAPPPSDSEDESDVEVNAEEDDDVKVEDDGGIIPSLVTHGALPALPSAQTSGASASILPGSAGAAPPAAAATVPNIAALTISPTPATSAPAIVTGTNATAVPAPIAIPVVGAVPPAAQAAAPVAPNVPTSAVAALTGVVTAAAGLGPYPISTVIPGFHSLGPNSATPQTPPQPLNAVFTGYGEERYYAITKGVRVGIYGGWQNTSPYVTGVASASFSRHRSLEAAFQAYEVAFNRGIVAYV</sequence>
<dbReference type="AlphaFoldDB" id="A0A8H5BZP4"/>
<gene>
    <name evidence="2" type="ORF">D9611_007984</name>
    <name evidence="3" type="ORF">D9611_014546</name>
</gene>
<dbReference type="OrthoDB" id="3270804at2759"/>
<dbReference type="Pfam" id="PF01693">
    <property type="entry name" value="Cauli_VI"/>
    <property type="match status" value="1"/>
</dbReference>
<protein>
    <recommendedName>
        <fullName evidence="1">Ribonuclease H1 N-terminal domain-containing protein</fullName>
    </recommendedName>
</protein>
<comment type="caution">
    <text evidence="2">The sequence shown here is derived from an EMBL/GenBank/DDBJ whole genome shotgun (WGS) entry which is preliminary data.</text>
</comment>
<name>A0A8H5BZP4_9AGAR</name>